<evidence type="ECO:0000313" key="6">
    <source>
        <dbReference type="EMBL" id="NYE81130.1"/>
    </source>
</evidence>
<organism evidence="6 7">
    <name type="scientific">Pigmentiphaga litoralis</name>
    <dbReference type="NCBI Taxonomy" id="516702"/>
    <lineage>
        <taxon>Bacteria</taxon>
        <taxon>Pseudomonadati</taxon>
        <taxon>Pseudomonadota</taxon>
        <taxon>Betaproteobacteria</taxon>
        <taxon>Burkholderiales</taxon>
        <taxon>Alcaligenaceae</taxon>
        <taxon>Pigmentiphaga</taxon>
    </lineage>
</organism>
<gene>
    <name evidence="6" type="ORF">FHW18_000401</name>
</gene>
<dbReference type="InterPro" id="IPR000887">
    <property type="entry name" value="Aldlse_KDPG_KHG"/>
</dbReference>
<sequence>MPTHATLPRWDLLRAARVVPVLRYHDSATALYAAQVALRAGCRAIELTWTIPNVLDVLQATRADSRLSGRDDVLIGVGTVLDADQARLALEAGADFLVAPGVVPDVAELAAAAGAISMLGAFTATEVIAARAAGADVVKIFPASSGGPGHLSALKAVFGDTFFCPTGGVSRENMAQYFAAGADIVGIGSNLYDKDALAQQDTDALVAQVRQVLAEAGVK</sequence>
<dbReference type="PANTHER" id="PTHR30246">
    <property type="entry name" value="2-KETO-3-DEOXY-6-PHOSPHOGLUCONATE ALDOLASE"/>
    <property type="match status" value="1"/>
</dbReference>
<evidence type="ECO:0000256" key="5">
    <source>
        <dbReference type="ARBA" id="ARBA00023277"/>
    </source>
</evidence>
<dbReference type="NCBIfam" id="TIGR01182">
    <property type="entry name" value="eda"/>
    <property type="match status" value="1"/>
</dbReference>
<evidence type="ECO:0000256" key="1">
    <source>
        <dbReference type="ARBA" id="ARBA00004761"/>
    </source>
</evidence>
<dbReference type="Gene3D" id="3.20.20.70">
    <property type="entry name" value="Aldolase class I"/>
    <property type="match status" value="1"/>
</dbReference>
<dbReference type="EC" id="4.1.2.14" evidence="6"/>
<reference evidence="6 7" key="1">
    <citation type="submission" date="2020-07" db="EMBL/GenBank/DDBJ databases">
        <title>Genomic Encyclopedia of Type Strains, Phase IV (KMG-V): Genome sequencing to study the core and pangenomes of soil and plant-associated prokaryotes.</title>
        <authorList>
            <person name="Whitman W."/>
        </authorList>
    </citation>
    <scope>NUCLEOTIDE SEQUENCE [LARGE SCALE GENOMIC DNA]</scope>
    <source>
        <strain evidence="6 7">SAS40</strain>
    </source>
</reference>
<dbReference type="EMBL" id="JACBYR010000001">
    <property type="protein sequence ID" value="NYE81130.1"/>
    <property type="molecule type" value="Genomic_DNA"/>
</dbReference>
<dbReference type="EC" id="4.1.3.42" evidence="6"/>
<dbReference type="Pfam" id="PF01081">
    <property type="entry name" value="Aldolase"/>
    <property type="match status" value="1"/>
</dbReference>
<comment type="pathway">
    <text evidence="1">Carbohydrate acid metabolism.</text>
</comment>
<dbReference type="RefSeq" id="WP_179582849.1">
    <property type="nucleotide sequence ID" value="NZ_JACBYR010000001.1"/>
</dbReference>
<comment type="caution">
    <text evidence="6">The sequence shown here is derived from an EMBL/GenBank/DDBJ whole genome shotgun (WGS) entry which is preliminary data.</text>
</comment>
<evidence type="ECO:0000256" key="4">
    <source>
        <dbReference type="ARBA" id="ARBA00023239"/>
    </source>
</evidence>
<evidence type="ECO:0000256" key="3">
    <source>
        <dbReference type="ARBA" id="ARBA00011233"/>
    </source>
</evidence>
<evidence type="ECO:0000313" key="7">
    <source>
        <dbReference type="Proteomes" id="UP000542125"/>
    </source>
</evidence>
<keyword evidence="7" id="KW-1185">Reference proteome</keyword>
<dbReference type="GO" id="GO:0008675">
    <property type="term" value="F:2-dehydro-3-deoxy-phosphogluconate aldolase activity"/>
    <property type="evidence" value="ECO:0007669"/>
    <property type="project" value="UniProtKB-EC"/>
</dbReference>
<comment type="similarity">
    <text evidence="2">Belongs to the KHG/KDPG aldolase family.</text>
</comment>
<dbReference type="PANTHER" id="PTHR30246:SF1">
    <property type="entry name" value="2-DEHYDRO-3-DEOXY-6-PHOSPHOGALACTONATE ALDOLASE-RELATED"/>
    <property type="match status" value="1"/>
</dbReference>
<protein>
    <submittedName>
        <fullName evidence="6">2-dehydro-3-deoxyphosphogluconate aldolase/(4S)-4-hydroxy-2-oxoglutarate aldolase</fullName>
        <ecNumber evidence="6">4.1.2.14</ecNumber>
        <ecNumber evidence="6">4.1.3.42</ecNumber>
    </submittedName>
</protein>
<keyword evidence="5" id="KW-0119">Carbohydrate metabolism</keyword>
<name>A0A7Y9IQM4_9BURK</name>
<dbReference type="Proteomes" id="UP000542125">
    <property type="component" value="Unassembled WGS sequence"/>
</dbReference>
<evidence type="ECO:0000256" key="2">
    <source>
        <dbReference type="ARBA" id="ARBA00006906"/>
    </source>
</evidence>
<dbReference type="CDD" id="cd00452">
    <property type="entry name" value="KDPG_aldolase"/>
    <property type="match status" value="1"/>
</dbReference>
<accession>A0A7Y9IQM4</accession>
<dbReference type="SUPFAM" id="SSF51569">
    <property type="entry name" value="Aldolase"/>
    <property type="match status" value="1"/>
</dbReference>
<keyword evidence="4 6" id="KW-0456">Lyase</keyword>
<dbReference type="GO" id="GO:0106009">
    <property type="term" value="F:(4S)-4-hydroxy-2-oxoglutarate aldolase activity"/>
    <property type="evidence" value="ECO:0007669"/>
    <property type="project" value="UniProtKB-EC"/>
</dbReference>
<dbReference type="InterPro" id="IPR013785">
    <property type="entry name" value="Aldolase_TIM"/>
</dbReference>
<comment type="subunit">
    <text evidence="3">Homotrimer.</text>
</comment>
<proteinExistence type="inferred from homology"/>
<dbReference type="AlphaFoldDB" id="A0A7Y9IQM4"/>